<protein>
    <submittedName>
        <fullName evidence="3">Putative phosphoglycerate mutase</fullName>
    </submittedName>
</protein>
<gene>
    <name evidence="3" type="ORF">IP91_01882</name>
</gene>
<dbReference type="Pfam" id="PF00300">
    <property type="entry name" value="His_Phos_1"/>
    <property type="match status" value="1"/>
</dbReference>
<dbReference type="PIRSF" id="PIRSF000709">
    <property type="entry name" value="6PFK_2-Ptase"/>
    <property type="match status" value="1"/>
</dbReference>
<feature type="binding site" evidence="2">
    <location>
        <position position="62"/>
    </location>
    <ligand>
        <name>substrate</name>
    </ligand>
</feature>
<dbReference type="InterPro" id="IPR050275">
    <property type="entry name" value="PGM_Phosphatase"/>
</dbReference>
<dbReference type="GO" id="GO:0005737">
    <property type="term" value="C:cytoplasm"/>
    <property type="evidence" value="ECO:0007669"/>
    <property type="project" value="TreeGrafter"/>
</dbReference>
<evidence type="ECO:0000313" key="3">
    <source>
        <dbReference type="EMBL" id="TWI67763.1"/>
    </source>
</evidence>
<dbReference type="EMBL" id="VLLB01000002">
    <property type="protein sequence ID" value="TWI67763.1"/>
    <property type="molecule type" value="Genomic_DNA"/>
</dbReference>
<feature type="active site" description="Proton donor/acceptor" evidence="1">
    <location>
        <position position="86"/>
    </location>
</feature>
<feature type="active site" description="Tele-phosphohistidine intermediate" evidence="1">
    <location>
        <position position="10"/>
    </location>
</feature>
<dbReference type="AlphaFoldDB" id="A0A562RFV5"/>
<proteinExistence type="predicted"/>
<evidence type="ECO:0000256" key="1">
    <source>
        <dbReference type="PIRSR" id="PIRSR613078-1"/>
    </source>
</evidence>
<dbReference type="OrthoDB" id="9783269at2"/>
<dbReference type="RefSeq" id="WP_145648666.1">
    <property type="nucleotide sequence ID" value="NZ_VLLB01000002.1"/>
</dbReference>
<dbReference type="CDD" id="cd07067">
    <property type="entry name" value="HP_PGM_like"/>
    <property type="match status" value="1"/>
</dbReference>
<reference evidence="3 4" key="1">
    <citation type="journal article" date="2015" name="Stand. Genomic Sci.">
        <title>Genomic Encyclopedia of Bacterial and Archaeal Type Strains, Phase III: the genomes of soil and plant-associated and newly described type strains.</title>
        <authorList>
            <person name="Whitman W.B."/>
            <person name="Woyke T."/>
            <person name="Klenk H.P."/>
            <person name="Zhou Y."/>
            <person name="Lilburn T.G."/>
            <person name="Beck B.J."/>
            <person name="De Vos P."/>
            <person name="Vandamme P."/>
            <person name="Eisen J.A."/>
            <person name="Garrity G."/>
            <person name="Hugenholtz P."/>
            <person name="Kyrpides N.C."/>
        </authorList>
    </citation>
    <scope>NUCLEOTIDE SEQUENCE [LARGE SCALE GENOMIC DNA]</scope>
    <source>
        <strain evidence="3 4">CGMCC 1.10822</strain>
    </source>
</reference>
<sequence length="190" mass="20802">MSISLVVVRHGRTAFNIEDRYLGALDPPLDAVGIEQAAALAHALPAALGGRPTALTCSPRLRARQTAAILATAWRLEASVIDAFAERNVGVYEGLTREEAQAAYPALWAQDITRQWHAAPTGGESIQAVFDRVTAGLDRLRRDFQGQTVVLVAHGFVAKVIRAILTDLSREEFFRYALKNGEFARYQLTT</sequence>
<comment type="caution">
    <text evidence="3">The sequence shown here is derived from an EMBL/GenBank/DDBJ whole genome shotgun (WGS) entry which is preliminary data.</text>
</comment>
<name>A0A562RFV5_9BURK</name>
<feature type="binding site" evidence="2">
    <location>
        <begin position="9"/>
        <end position="16"/>
    </location>
    <ligand>
        <name>substrate</name>
    </ligand>
</feature>
<dbReference type="PANTHER" id="PTHR48100:SF1">
    <property type="entry name" value="HISTIDINE PHOSPHATASE FAMILY PROTEIN-RELATED"/>
    <property type="match status" value="1"/>
</dbReference>
<dbReference type="Proteomes" id="UP000318431">
    <property type="component" value="Unassembled WGS sequence"/>
</dbReference>
<dbReference type="Gene3D" id="3.40.50.1240">
    <property type="entry name" value="Phosphoglycerate mutase-like"/>
    <property type="match status" value="1"/>
</dbReference>
<dbReference type="InterPro" id="IPR029033">
    <property type="entry name" value="His_PPase_superfam"/>
</dbReference>
<evidence type="ECO:0000256" key="2">
    <source>
        <dbReference type="PIRSR" id="PIRSR613078-2"/>
    </source>
</evidence>
<dbReference type="SUPFAM" id="SSF53254">
    <property type="entry name" value="Phosphoglycerate mutase-like"/>
    <property type="match status" value="1"/>
</dbReference>
<accession>A0A562RFV5</accession>
<keyword evidence="4" id="KW-1185">Reference proteome</keyword>
<dbReference type="PANTHER" id="PTHR48100">
    <property type="entry name" value="BROAD-SPECIFICITY PHOSPHATASE YOR283W-RELATED"/>
    <property type="match status" value="1"/>
</dbReference>
<dbReference type="SMART" id="SM00855">
    <property type="entry name" value="PGAM"/>
    <property type="match status" value="1"/>
</dbReference>
<dbReference type="InterPro" id="IPR013078">
    <property type="entry name" value="His_Pase_superF_clade-1"/>
</dbReference>
<dbReference type="GO" id="GO:0016791">
    <property type="term" value="F:phosphatase activity"/>
    <property type="evidence" value="ECO:0007669"/>
    <property type="project" value="TreeGrafter"/>
</dbReference>
<organism evidence="3 4">
    <name type="scientific">Pseudoduganella lurida</name>
    <dbReference type="NCBI Taxonomy" id="1036180"/>
    <lineage>
        <taxon>Bacteria</taxon>
        <taxon>Pseudomonadati</taxon>
        <taxon>Pseudomonadota</taxon>
        <taxon>Betaproteobacteria</taxon>
        <taxon>Burkholderiales</taxon>
        <taxon>Oxalobacteraceae</taxon>
        <taxon>Telluria group</taxon>
        <taxon>Pseudoduganella</taxon>
    </lineage>
</organism>
<evidence type="ECO:0000313" key="4">
    <source>
        <dbReference type="Proteomes" id="UP000318431"/>
    </source>
</evidence>